<protein>
    <submittedName>
        <fullName evidence="1">Uncharacterized protein</fullName>
    </submittedName>
</protein>
<reference evidence="1" key="1">
    <citation type="submission" date="2014-09" db="EMBL/GenBank/DDBJ databases">
        <authorList>
            <person name="Magalhaes I.L.F."/>
            <person name="Oliveira U."/>
            <person name="Santos F.R."/>
            <person name="Vidigal T.H.D.A."/>
            <person name="Brescovit A.D."/>
            <person name="Santos A.J."/>
        </authorList>
    </citation>
    <scope>NUCLEOTIDE SEQUENCE</scope>
    <source>
        <tissue evidence="1">Shoot tissue taken approximately 20 cm above the soil surface</tissue>
    </source>
</reference>
<reference evidence="1" key="2">
    <citation type="journal article" date="2015" name="Data Brief">
        <title>Shoot transcriptome of the giant reed, Arundo donax.</title>
        <authorList>
            <person name="Barrero R.A."/>
            <person name="Guerrero F.D."/>
            <person name="Moolhuijzen P."/>
            <person name="Goolsby J.A."/>
            <person name="Tidwell J."/>
            <person name="Bellgard S.E."/>
            <person name="Bellgard M.I."/>
        </authorList>
    </citation>
    <scope>NUCLEOTIDE SEQUENCE</scope>
    <source>
        <tissue evidence="1">Shoot tissue taken approximately 20 cm above the soil surface</tissue>
    </source>
</reference>
<dbReference type="EMBL" id="GBRH01231286">
    <property type="protein sequence ID" value="JAD66609.1"/>
    <property type="molecule type" value="Transcribed_RNA"/>
</dbReference>
<evidence type="ECO:0000313" key="1">
    <source>
        <dbReference type="EMBL" id="JAD66609.1"/>
    </source>
</evidence>
<dbReference type="AlphaFoldDB" id="A0A0A9BRM8"/>
<accession>A0A0A9BRM8</accession>
<sequence length="40" mass="4438">MPCIAPLVHARPLKILLSSSTVLPSNFFHNIIIVMRSSSF</sequence>
<proteinExistence type="predicted"/>
<name>A0A0A9BRM8_ARUDO</name>
<organism evidence="1">
    <name type="scientific">Arundo donax</name>
    <name type="common">Giant reed</name>
    <name type="synonym">Donax arundinaceus</name>
    <dbReference type="NCBI Taxonomy" id="35708"/>
    <lineage>
        <taxon>Eukaryota</taxon>
        <taxon>Viridiplantae</taxon>
        <taxon>Streptophyta</taxon>
        <taxon>Embryophyta</taxon>
        <taxon>Tracheophyta</taxon>
        <taxon>Spermatophyta</taxon>
        <taxon>Magnoliopsida</taxon>
        <taxon>Liliopsida</taxon>
        <taxon>Poales</taxon>
        <taxon>Poaceae</taxon>
        <taxon>PACMAD clade</taxon>
        <taxon>Arundinoideae</taxon>
        <taxon>Arundineae</taxon>
        <taxon>Arundo</taxon>
    </lineage>
</organism>